<dbReference type="PANTHER" id="PTHR24321:SF8">
    <property type="entry name" value="ESTRADIOL 17-BETA-DEHYDROGENASE 8-RELATED"/>
    <property type="match status" value="1"/>
</dbReference>
<keyword evidence="4" id="KW-1185">Reference proteome</keyword>
<evidence type="ECO:0000313" key="4">
    <source>
        <dbReference type="Proteomes" id="UP001163821"/>
    </source>
</evidence>
<dbReference type="PANTHER" id="PTHR24321">
    <property type="entry name" value="DEHYDROGENASES, SHORT CHAIN"/>
    <property type="match status" value="1"/>
</dbReference>
<gene>
    <name evidence="3" type="ORF">N2K84_09295</name>
</gene>
<dbReference type="Pfam" id="PF13561">
    <property type="entry name" value="adh_short_C2"/>
    <property type="match status" value="1"/>
</dbReference>
<proteinExistence type="inferred from homology"/>
<protein>
    <submittedName>
        <fullName evidence="3">SDR family oxidoreductase</fullName>
    </submittedName>
</protein>
<organism evidence="3 4">
    <name type="scientific">Gaoshiqia sediminis</name>
    <dbReference type="NCBI Taxonomy" id="2986998"/>
    <lineage>
        <taxon>Bacteria</taxon>
        <taxon>Pseudomonadati</taxon>
        <taxon>Bacteroidota</taxon>
        <taxon>Bacteroidia</taxon>
        <taxon>Marinilabiliales</taxon>
        <taxon>Prolixibacteraceae</taxon>
        <taxon>Gaoshiqia</taxon>
    </lineage>
</organism>
<evidence type="ECO:0000256" key="2">
    <source>
        <dbReference type="ARBA" id="ARBA00023002"/>
    </source>
</evidence>
<dbReference type="EMBL" id="JAPAAF010000010">
    <property type="protein sequence ID" value="MCW0482921.1"/>
    <property type="molecule type" value="Genomic_DNA"/>
</dbReference>
<evidence type="ECO:0000256" key="1">
    <source>
        <dbReference type="ARBA" id="ARBA00006484"/>
    </source>
</evidence>
<dbReference type="PRINTS" id="PR00080">
    <property type="entry name" value="SDRFAMILY"/>
</dbReference>
<comment type="similarity">
    <text evidence="1">Belongs to the short-chain dehydrogenases/reductases (SDR) family.</text>
</comment>
<dbReference type="InterPro" id="IPR002347">
    <property type="entry name" value="SDR_fam"/>
</dbReference>
<dbReference type="Gene3D" id="3.40.50.720">
    <property type="entry name" value="NAD(P)-binding Rossmann-like Domain"/>
    <property type="match status" value="1"/>
</dbReference>
<dbReference type="SUPFAM" id="SSF51735">
    <property type="entry name" value="NAD(P)-binding Rossmann-fold domains"/>
    <property type="match status" value="1"/>
</dbReference>
<keyword evidence="2" id="KW-0560">Oxidoreductase</keyword>
<name>A0AA41Y7I7_9BACT</name>
<dbReference type="InterPro" id="IPR020904">
    <property type="entry name" value="Sc_DH/Rdtase_CS"/>
</dbReference>
<dbReference type="FunFam" id="3.40.50.720:FF:000084">
    <property type="entry name" value="Short-chain dehydrogenase reductase"/>
    <property type="match status" value="1"/>
</dbReference>
<dbReference type="PROSITE" id="PS00061">
    <property type="entry name" value="ADH_SHORT"/>
    <property type="match status" value="1"/>
</dbReference>
<dbReference type="GO" id="GO:0016491">
    <property type="term" value="F:oxidoreductase activity"/>
    <property type="evidence" value="ECO:0007669"/>
    <property type="project" value="UniProtKB-KW"/>
</dbReference>
<dbReference type="PRINTS" id="PR00081">
    <property type="entry name" value="GDHRDH"/>
</dbReference>
<dbReference type="RefSeq" id="WP_282591524.1">
    <property type="nucleotide sequence ID" value="NZ_JAPAAF010000010.1"/>
</dbReference>
<comment type="caution">
    <text evidence="3">The sequence shown here is derived from an EMBL/GenBank/DDBJ whole genome shotgun (WGS) entry which is preliminary data.</text>
</comment>
<dbReference type="AlphaFoldDB" id="A0AA41Y7I7"/>
<evidence type="ECO:0000313" key="3">
    <source>
        <dbReference type="EMBL" id="MCW0482921.1"/>
    </source>
</evidence>
<reference evidence="3" key="1">
    <citation type="submission" date="2022-10" db="EMBL/GenBank/DDBJ databases">
        <title>Gaoshiqiia sediminis gen. nov., sp. nov., isolated from coastal sediment.</title>
        <authorList>
            <person name="Yu W.X."/>
            <person name="Mu D.S."/>
            <person name="Du J.Z."/>
            <person name="Liang Y.Q."/>
        </authorList>
    </citation>
    <scope>NUCLEOTIDE SEQUENCE</scope>
    <source>
        <strain evidence="3">A06</strain>
    </source>
</reference>
<sequence>MKRNIVVTGGGQGVGRMITRLLLEKGFRVTVLEVDEEAIRELKEIFPSENLLVVETDVSSEIQVKTALEFAVETFGRIDGLVNNAMVQIDKPITELQVAEWERVLAINLTGPFLCAKYAAGELRQNKGSIINLCSTRALQSEPNTEAYSASKGGLLALTHALAMSLAPDVRVNAISPGWIEVSALKKKSQQRPVHLSAEDHAQHPAGRVGRAEDIANMVLFLLQPENDFITAQNFVIDGGMTKKMIYC</sequence>
<accession>A0AA41Y7I7</accession>
<dbReference type="InterPro" id="IPR036291">
    <property type="entry name" value="NAD(P)-bd_dom_sf"/>
</dbReference>
<dbReference type="Proteomes" id="UP001163821">
    <property type="component" value="Unassembled WGS sequence"/>
</dbReference>